<dbReference type="GO" id="GO:0005164">
    <property type="term" value="F:tumor necrosis factor receptor binding"/>
    <property type="evidence" value="ECO:0007669"/>
    <property type="project" value="TreeGrafter"/>
</dbReference>
<dbReference type="GO" id="GO:0043122">
    <property type="term" value="P:regulation of canonical NF-kappaB signal transduction"/>
    <property type="evidence" value="ECO:0007669"/>
    <property type="project" value="TreeGrafter"/>
</dbReference>
<dbReference type="GO" id="GO:0009898">
    <property type="term" value="C:cytoplasmic side of plasma membrane"/>
    <property type="evidence" value="ECO:0007669"/>
    <property type="project" value="TreeGrafter"/>
</dbReference>
<dbReference type="PANTHER" id="PTHR10131:SF138">
    <property type="entry name" value="RE66324P"/>
    <property type="match status" value="1"/>
</dbReference>
<evidence type="ECO:0000313" key="2">
    <source>
        <dbReference type="EnsemblMetazoa" id="G25366.8:cds"/>
    </source>
</evidence>
<dbReference type="EnsemblMetazoa" id="G25366.8">
    <property type="protein sequence ID" value="G25366.8:cds"/>
    <property type="gene ID" value="G25366"/>
</dbReference>
<reference evidence="2" key="1">
    <citation type="submission" date="2022-08" db="UniProtKB">
        <authorList>
            <consortium name="EnsemblMetazoa"/>
        </authorList>
    </citation>
    <scope>IDENTIFICATION</scope>
    <source>
        <strain evidence="2">05x7-T-G4-1.051#20</strain>
    </source>
</reference>
<accession>A0A8W8KXD5</accession>
<dbReference type="AlphaFoldDB" id="A0A8W8KXD5"/>
<dbReference type="InterPro" id="IPR008974">
    <property type="entry name" value="TRAF-like"/>
</dbReference>
<dbReference type="InterPro" id="IPR002083">
    <property type="entry name" value="MATH/TRAF_dom"/>
</dbReference>
<dbReference type="PANTHER" id="PTHR10131">
    <property type="entry name" value="TNF RECEPTOR ASSOCIATED FACTOR"/>
    <property type="match status" value="1"/>
</dbReference>
<proteinExistence type="predicted"/>
<dbReference type="PROSITE" id="PS50144">
    <property type="entry name" value="MATH"/>
    <property type="match status" value="1"/>
</dbReference>
<feature type="domain" description="MATH" evidence="1">
    <location>
        <begin position="1"/>
        <end position="80"/>
    </location>
</feature>
<sequence>DYDAILTWPFSKRVIFTVFDQSGGAPVRDSFRTDPNSSSFKRPTTDMNIASGCPLFLPLSRLQGNGGFVKDNVMFIKTQVEDVPGQ</sequence>
<name>A0A8W8KXD5_MAGGI</name>
<dbReference type="InterPro" id="IPR049342">
    <property type="entry name" value="TRAF1-6_MATH_dom"/>
</dbReference>
<evidence type="ECO:0000313" key="3">
    <source>
        <dbReference type="Proteomes" id="UP000005408"/>
    </source>
</evidence>
<dbReference type="Gene3D" id="2.60.210.10">
    <property type="entry name" value="Apoptosis, Tumor Necrosis Factor Receptor Associated Protein 2, Chain A"/>
    <property type="match status" value="1"/>
</dbReference>
<evidence type="ECO:0000259" key="1">
    <source>
        <dbReference type="PROSITE" id="PS50144"/>
    </source>
</evidence>
<dbReference type="Proteomes" id="UP000005408">
    <property type="component" value="Unassembled WGS sequence"/>
</dbReference>
<protein>
    <recommendedName>
        <fullName evidence="1">MATH domain-containing protein</fullName>
    </recommendedName>
</protein>
<dbReference type="Pfam" id="PF21355">
    <property type="entry name" value="TRAF-mep_MATH"/>
    <property type="match status" value="1"/>
</dbReference>
<dbReference type="SUPFAM" id="SSF49599">
    <property type="entry name" value="TRAF domain-like"/>
    <property type="match status" value="1"/>
</dbReference>
<keyword evidence="3" id="KW-1185">Reference proteome</keyword>
<organism evidence="2 3">
    <name type="scientific">Magallana gigas</name>
    <name type="common">Pacific oyster</name>
    <name type="synonym">Crassostrea gigas</name>
    <dbReference type="NCBI Taxonomy" id="29159"/>
    <lineage>
        <taxon>Eukaryota</taxon>
        <taxon>Metazoa</taxon>
        <taxon>Spiralia</taxon>
        <taxon>Lophotrochozoa</taxon>
        <taxon>Mollusca</taxon>
        <taxon>Bivalvia</taxon>
        <taxon>Autobranchia</taxon>
        <taxon>Pteriomorphia</taxon>
        <taxon>Ostreida</taxon>
        <taxon>Ostreoidea</taxon>
        <taxon>Ostreidae</taxon>
        <taxon>Magallana</taxon>
    </lineage>
</organism>